<dbReference type="GO" id="GO:0030170">
    <property type="term" value="F:pyridoxal phosphate binding"/>
    <property type="evidence" value="ECO:0007669"/>
    <property type="project" value="InterPro"/>
</dbReference>
<dbReference type="InterPro" id="IPR005303">
    <property type="entry name" value="MOCOS_middle"/>
</dbReference>
<dbReference type="InterPro" id="IPR011037">
    <property type="entry name" value="Pyrv_Knase-like_insert_dom_sf"/>
</dbReference>
<accession>A0A3A3Z305</accession>
<dbReference type="SUPFAM" id="SSF50800">
    <property type="entry name" value="PK beta-barrel domain-like"/>
    <property type="match status" value="1"/>
</dbReference>
<dbReference type="OrthoDB" id="9793178at2"/>
<dbReference type="GO" id="GO:0003824">
    <property type="term" value="F:catalytic activity"/>
    <property type="evidence" value="ECO:0007669"/>
    <property type="project" value="InterPro"/>
</dbReference>
<feature type="domain" description="MOSC" evidence="1">
    <location>
        <begin position="16"/>
        <end position="227"/>
    </location>
</feature>
<keyword evidence="3" id="KW-1185">Reference proteome</keyword>
<dbReference type="Pfam" id="PF03473">
    <property type="entry name" value="MOSC"/>
    <property type="match status" value="1"/>
</dbReference>
<dbReference type="PROSITE" id="PS51340">
    <property type="entry name" value="MOSC"/>
    <property type="match status" value="1"/>
</dbReference>
<dbReference type="EMBL" id="QZEZ01000001">
    <property type="protein sequence ID" value="RJK97792.1"/>
    <property type="molecule type" value="Genomic_DNA"/>
</dbReference>
<sequence length="227" mass="24230">MRVLSLHRYPVKSLLGEALEAAQVDARGLSGDRRWAVVHPDGKLGSGKSSRRFRRTPGLLDLAAVLVDGRPVVRLPDGRSFGPGPGADAALAERLGVDVALREEDGEPFFDDGPVHLVTTSSLARLRDELGHDVPAGRFRANVVVETGDSAFAEDAWVGRGLALGEVRLRVAERMPRCVMVGMEQGALPDDRAVLPGVHRVNEGTFGVWATVVRPGRVAVGDPVALV</sequence>
<dbReference type="PANTHER" id="PTHR36930:SF1">
    <property type="entry name" value="MOSC DOMAIN-CONTAINING PROTEIN"/>
    <property type="match status" value="1"/>
</dbReference>
<proteinExistence type="predicted"/>
<organism evidence="2 3">
    <name type="scientific">Vallicoccus soli</name>
    <dbReference type="NCBI Taxonomy" id="2339232"/>
    <lineage>
        <taxon>Bacteria</taxon>
        <taxon>Bacillati</taxon>
        <taxon>Actinomycetota</taxon>
        <taxon>Actinomycetes</taxon>
        <taxon>Motilibacterales</taxon>
        <taxon>Vallicoccaceae</taxon>
        <taxon>Vallicoccus</taxon>
    </lineage>
</organism>
<dbReference type="Gene3D" id="2.40.33.20">
    <property type="entry name" value="PK beta-barrel domain-like"/>
    <property type="match status" value="1"/>
</dbReference>
<dbReference type="GO" id="GO:0030151">
    <property type="term" value="F:molybdenum ion binding"/>
    <property type="evidence" value="ECO:0007669"/>
    <property type="project" value="InterPro"/>
</dbReference>
<dbReference type="Pfam" id="PF03476">
    <property type="entry name" value="MOSC_N"/>
    <property type="match status" value="1"/>
</dbReference>
<protein>
    <submittedName>
        <fullName evidence="2">MOSC domain-containing protein</fullName>
    </submittedName>
</protein>
<reference evidence="2 3" key="1">
    <citation type="submission" date="2018-09" db="EMBL/GenBank/DDBJ databases">
        <title>YIM 75000 draft genome.</title>
        <authorList>
            <person name="Tang S."/>
            <person name="Feng Y."/>
        </authorList>
    </citation>
    <scope>NUCLEOTIDE SEQUENCE [LARGE SCALE GENOMIC DNA]</scope>
    <source>
        <strain evidence="2 3">YIM 75000</strain>
    </source>
</reference>
<dbReference type="InterPro" id="IPR005302">
    <property type="entry name" value="MoCF_Sase_C"/>
</dbReference>
<name>A0A3A3Z305_9ACTN</name>
<dbReference type="PANTHER" id="PTHR36930">
    <property type="entry name" value="METAL-SULFUR CLUSTER BIOSYNTHESIS PROTEINS YUAD-RELATED"/>
    <property type="match status" value="1"/>
</dbReference>
<dbReference type="InterPro" id="IPR052716">
    <property type="entry name" value="MOSC_domain"/>
</dbReference>
<comment type="caution">
    <text evidence="2">The sequence shown here is derived from an EMBL/GenBank/DDBJ whole genome shotgun (WGS) entry which is preliminary data.</text>
</comment>
<dbReference type="AlphaFoldDB" id="A0A3A3Z305"/>
<dbReference type="RefSeq" id="WP_119948718.1">
    <property type="nucleotide sequence ID" value="NZ_QZEZ01000001.1"/>
</dbReference>
<gene>
    <name evidence="2" type="ORF">D5H78_02035</name>
</gene>
<evidence type="ECO:0000313" key="3">
    <source>
        <dbReference type="Proteomes" id="UP000265614"/>
    </source>
</evidence>
<evidence type="ECO:0000259" key="1">
    <source>
        <dbReference type="PROSITE" id="PS51340"/>
    </source>
</evidence>
<dbReference type="Proteomes" id="UP000265614">
    <property type="component" value="Unassembled WGS sequence"/>
</dbReference>
<evidence type="ECO:0000313" key="2">
    <source>
        <dbReference type="EMBL" id="RJK97792.1"/>
    </source>
</evidence>